<dbReference type="RefSeq" id="WP_301637662.1">
    <property type="nucleotide sequence ID" value="NZ_JADYTN010000006.1"/>
</dbReference>
<dbReference type="EMBL" id="JADYTN010000006">
    <property type="protein sequence ID" value="MCF2563230.1"/>
    <property type="molecule type" value="Genomic_DNA"/>
</dbReference>
<evidence type="ECO:0000256" key="1">
    <source>
        <dbReference type="SAM" id="SignalP"/>
    </source>
</evidence>
<gene>
    <name evidence="2" type="ORF">I6E12_03775</name>
</gene>
<keyword evidence="3" id="KW-1185">Reference proteome</keyword>
<accession>A0ABS9CF82</accession>
<comment type="caution">
    <text evidence="2">The sequence shown here is derived from an EMBL/GenBank/DDBJ whole genome shotgun (WGS) entry which is preliminary data.</text>
</comment>
<feature type="chain" id="PRO_5046387560" evidence="1">
    <location>
        <begin position="26"/>
        <end position="71"/>
    </location>
</feature>
<dbReference type="Proteomes" id="UP001200470">
    <property type="component" value="Unassembled WGS sequence"/>
</dbReference>
<sequence length="71" mass="7891">MKKSYMRRWAICICAFVLTVSTVTAQKKKVLPKAVPGTSEPLALVSLGDCTPGLAPFNFNSDNSKWNFRKQ</sequence>
<proteinExistence type="predicted"/>
<evidence type="ECO:0000313" key="3">
    <source>
        <dbReference type="Proteomes" id="UP001200470"/>
    </source>
</evidence>
<evidence type="ECO:0000313" key="2">
    <source>
        <dbReference type="EMBL" id="MCF2563230.1"/>
    </source>
</evidence>
<keyword evidence="1" id="KW-0732">Signal</keyword>
<protein>
    <submittedName>
        <fullName evidence="2">Uncharacterized protein</fullName>
    </submittedName>
</protein>
<name>A0ABS9CF82_9BACT</name>
<feature type="signal peptide" evidence="1">
    <location>
        <begin position="1"/>
        <end position="25"/>
    </location>
</feature>
<reference evidence="2 3" key="1">
    <citation type="submission" date="2020-12" db="EMBL/GenBank/DDBJ databases">
        <title>Whole genome sequences of gut porcine anaerobes.</title>
        <authorList>
            <person name="Kubasova T."/>
            <person name="Jahodarova E."/>
            <person name="Rychlik I."/>
        </authorList>
    </citation>
    <scope>NUCLEOTIDE SEQUENCE [LARGE SCALE GENOMIC DNA]</scope>
    <source>
        <strain evidence="2 3">An925</strain>
    </source>
</reference>
<organism evidence="2 3">
    <name type="scientific">Xylanibacter brevis</name>
    <dbReference type="NCBI Taxonomy" id="83231"/>
    <lineage>
        <taxon>Bacteria</taxon>
        <taxon>Pseudomonadati</taxon>
        <taxon>Bacteroidota</taxon>
        <taxon>Bacteroidia</taxon>
        <taxon>Bacteroidales</taxon>
        <taxon>Prevotellaceae</taxon>
        <taxon>Xylanibacter</taxon>
    </lineage>
</organism>